<dbReference type="RefSeq" id="WP_234815421.1">
    <property type="nucleotide sequence ID" value="NZ_AP022563.1"/>
</dbReference>
<evidence type="ECO:0008006" key="4">
    <source>
        <dbReference type="Google" id="ProtNLM"/>
    </source>
</evidence>
<keyword evidence="1" id="KW-0472">Membrane</keyword>
<keyword evidence="1" id="KW-1133">Transmembrane helix</keyword>
<evidence type="ECO:0000313" key="3">
    <source>
        <dbReference type="Proteomes" id="UP000467006"/>
    </source>
</evidence>
<evidence type="ECO:0000313" key="2">
    <source>
        <dbReference type="EMBL" id="BBX17632.1"/>
    </source>
</evidence>
<keyword evidence="1" id="KW-0812">Transmembrane</keyword>
<sequence length="124" mass="13043">MSAATAALTRADKILCAVYGVTALVALVATWWHNVAFILSGQGRSITDFIAAAYANHAAASLTNDVVLVAVAAAVFMVVEARRLGIAHVWAYLVMSVFIAISVAFPVFLIVRQVVLARGRPSGS</sequence>
<keyword evidence="3" id="KW-1185">Reference proteome</keyword>
<organism evidence="2 3">
    <name type="scientific">Mycolicibacterium duvalii</name>
    <dbReference type="NCBI Taxonomy" id="39688"/>
    <lineage>
        <taxon>Bacteria</taxon>
        <taxon>Bacillati</taxon>
        <taxon>Actinomycetota</taxon>
        <taxon>Actinomycetes</taxon>
        <taxon>Mycobacteriales</taxon>
        <taxon>Mycobacteriaceae</taxon>
        <taxon>Mycolicibacterium</taxon>
    </lineage>
</organism>
<dbReference type="Proteomes" id="UP000467006">
    <property type="component" value="Chromosome"/>
</dbReference>
<feature type="transmembrane region" description="Helical" evidence="1">
    <location>
        <begin position="51"/>
        <end position="77"/>
    </location>
</feature>
<feature type="transmembrane region" description="Helical" evidence="1">
    <location>
        <begin position="89"/>
        <end position="111"/>
    </location>
</feature>
<accession>A0A7I7K2M8</accession>
<dbReference type="AlphaFoldDB" id="A0A7I7K2M8"/>
<proteinExistence type="predicted"/>
<feature type="transmembrane region" description="Helical" evidence="1">
    <location>
        <begin position="17"/>
        <end position="39"/>
    </location>
</feature>
<gene>
    <name evidence="2" type="ORF">MDUV_24920</name>
</gene>
<dbReference type="KEGG" id="mdu:MDUV_24920"/>
<name>A0A7I7K2M8_9MYCO</name>
<evidence type="ECO:0000256" key="1">
    <source>
        <dbReference type="SAM" id="Phobius"/>
    </source>
</evidence>
<protein>
    <recommendedName>
        <fullName evidence="4">DUF2834 domain-containing protein</fullName>
    </recommendedName>
</protein>
<reference evidence="2 3" key="1">
    <citation type="journal article" date="2019" name="Emerg. Microbes Infect.">
        <title>Comprehensive subspecies identification of 175 nontuberculous mycobacteria species based on 7547 genomic profiles.</title>
        <authorList>
            <person name="Matsumoto Y."/>
            <person name="Kinjo T."/>
            <person name="Motooka D."/>
            <person name="Nabeya D."/>
            <person name="Jung N."/>
            <person name="Uechi K."/>
            <person name="Horii T."/>
            <person name="Iida T."/>
            <person name="Fujita J."/>
            <person name="Nakamura S."/>
        </authorList>
    </citation>
    <scope>NUCLEOTIDE SEQUENCE [LARGE SCALE GENOMIC DNA]</scope>
    <source>
        <strain evidence="2 3">JCM 6396</strain>
    </source>
</reference>
<dbReference type="InterPro" id="IPR021362">
    <property type="entry name" value="DUF2834"/>
</dbReference>
<dbReference type="Pfam" id="PF11196">
    <property type="entry name" value="DUF2834"/>
    <property type="match status" value="1"/>
</dbReference>
<dbReference type="EMBL" id="AP022563">
    <property type="protein sequence ID" value="BBX17632.1"/>
    <property type="molecule type" value="Genomic_DNA"/>
</dbReference>